<feature type="domain" description="ABC transporter" evidence="3">
    <location>
        <begin position="3"/>
        <end position="235"/>
    </location>
</feature>
<dbReference type="InterPro" id="IPR027417">
    <property type="entry name" value="P-loop_NTPase"/>
</dbReference>
<dbReference type="OrthoDB" id="9809450at2"/>
<dbReference type="HOGENOM" id="CLU_000604_92_0_7"/>
<evidence type="ECO:0000313" key="4">
    <source>
        <dbReference type="EMBL" id="EIG52530.1"/>
    </source>
</evidence>
<dbReference type="Gene3D" id="3.40.50.300">
    <property type="entry name" value="P-loop containing nucleotide triphosphate hydrolases"/>
    <property type="match status" value="2"/>
</dbReference>
<dbReference type="InterPro" id="IPR003439">
    <property type="entry name" value="ABC_transporter-like_ATP-bd"/>
</dbReference>
<organism evidence="4">
    <name type="scientific">Desulfovibrio sp. U5L</name>
    <dbReference type="NCBI Taxonomy" id="596152"/>
    <lineage>
        <taxon>Bacteria</taxon>
        <taxon>Pseudomonadati</taxon>
        <taxon>Thermodesulfobacteriota</taxon>
        <taxon>Desulfovibrionia</taxon>
        <taxon>Desulfovibrionales</taxon>
        <taxon>Desulfovibrionaceae</taxon>
        <taxon>Desulfovibrio</taxon>
    </lineage>
</organism>
<dbReference type="EMBL" id="JH600068">
    <property type="protein sequence ID" value="EIG52530.1"/>
    <property type="molecule type" value="Genomic_DNA"/>
</dbReference>
<reference evidence="4" key="1">
    <citation type="submission" date="2011-11" db="EMBL/GenBank/DDBJ databases">
        <title>Improved High-Quality Draft sequence of Desulfovibrio sp. U5L.</title>
        <authorList>
            <consortium name="US DOE Joint Genome Institute"/>
            <person name="Lucas S."/>
            <person name="Han J."/>
            <person name="Lapidus A."/>
            <person name="Cheng J.-F."/>
            <person name="Goodwin L."/>
            <person name="Pitluck S."/>
            <person name="Peters L."/>
            <person name="Ovchinnikova G."/>
            <person name="Held B."/>
            <person name="Detter J.C."/>
            <person name="Han C."/>
            <person name="Tapia R."/>
            <person name="Land M."/>
            <person name="Hauser L."/>
            <person name="Kyrpides N."/>
            <person name="Ivanova N."/>
            <person name="Pagani I."/>
            <person name="Gabster J."/>
            <person name="Walker C."/>
            <person name="Stolyar S."/>
            <person name="Stahl D."/>
            <person name="Arkin A."/>
            <person name="Dehal P."/>
            <person name="Hazen T."/>
            <person name="Woyke T."/>
        </authorList>
    </citation>
    <scope>NUCLEOTIDE SEQUENCE [LARGE SCALE GENOMIC DNA]</scope>
    <source>
        <strain evidence="4">U5L</strain>
    </source>
</reference>
<protein>
    <submittedName>
        <fullName evidence="4">ATPase component of uncharacterized ABC-type transporter</fullName>
    </submittedName>
</protein>
<name>I2PYC4_9BACT</name>
<dbReference type="Pfam" id="PF00005">
    <property type="entry name" value="ABC_tran"/>
    <property type="match status" value="2"/>
</dbReference>
<dbReference type="GO" id="GO:0005524">
    <property type="term" value="F:ATP binding"/>
    <property type="evidence" value="ECO:0007669"/>
    <property type="project" value="UniProtKB-KW"/>
</dbReference>
<proteinExistence type="predicted"/>
<dbReference type="CDD" id="cd03216">
    <property type="entry name" value="ABC_Carb_Monos_I"/>
    <property type="match status" value="1"/>
</dbReference>
<dbReference type="InterPro" id="IPR050107">
    <property type="entry name" value="ABC_carbohydrate_import_ATPase"/>
</dbReference>
<dbReference type="STRING" id="596152.DesU5LDRAFT_0828"/>
<evidence type="ECO:0000256" key="1">
    <source>
        <dbReference type="ARBA" id="ARBA00022741"/>
    </source>
</evidence>
<accession>I2PYC4</accession>
<dbReference type="PROSITE" id="PS50893">
    <property type="entry name" value="ABC_TRANSPORTER_2"/>
    <property type="match status" value="2"/>
</dbReference>
<dbReference type="SMART" id="SM00382">
    <property type="entry name" value="AAA"/>
    <property type="match status" value="2"/>
</dbReference>
<evidence type="ECO:0000259" key="3">
    <source>
        <dbReference type="PROSITE" id="PS50893"/>
    </source>
</evidence>
<feature type="domain" description="ABC transporter" evidence="3">
    <location>
        <begin position="260"/>
        <end position="491"/>
    </location>
</feature>
<dbReference type="PANTHER" id="PTHR43790:SF4">
    <property type="entry name" value="GUANOSINE IMPORT ATP-BINDING PROTEIN NUPO"/>
    <property type="match status" value="1"/>
</dbReference>
<keyword evidence="2" id="KW-0067">ATP-binding</keyword>
<dbReference type="InterPro" id="IPR003593">
    <property type="entry name" value="AAA+_ATPase"/>
</dbReference>
<dbReference type="eggNOG" id="COG3845">
    <property type="taxonomic scope" value="Bacteria"/>
</dbReference>
<dbReference type="PANTHER" id="PTHR43790">
    <property type="entry name" value="CARBOHYDRATE TRANSPORT ATP-BINDING PROTEIN MG119-RELATED"/>
    <property type="match status" value="1"/>
</dbReference>
<evidence type="ECO:0000256" key="2">
    <source>
        <dbReference type="ARBA" id="ARBA00022840"/>
    </source>
</evidence>
<dbReference type="SUPFAM" id="SSF52540">
    <property type="entry name" value="P-loop containing nucleoside triphosphate hydrolases"/>
    <property type="match status" value="2"/>
</dbReference>
<dbReference type="GO" id="GO:0016887">
    <property type="term" value="F:ATP hydrolysis activity"/>
    <property type="evidence" value="ECO:0007669"/>
    <property type="project" value="InterPro"/>
</dbReference>
<dbReference type="AlphaFoldDB" id="I2PYC4"/>
<sequence>MDVVLSRIVKRFGALAANDDVTVTLAAGRIHGILGENGAGKSTLMRVLCGVLAPDAGTITVDGRDYGRLSPETAGRLGIGMLTQDPLDFPPLTVWENFSLGGGPVVPRSQARDRLAEACARMGFCLLPDATVSSLTVAERQQLELARLFDRDVRLLILDEPTTGISPAQKEALFGVLRRFVAGGDRIVALVTHKLTEARELCDKVYVLRQGRLAGAFEAPLDPPAILSTMFGAETAALAAAAPPPAPAVAAPAAGDAPLVRLAEVVFADEKTVLDSLSLTVRSGEIVGLAGISGGGQEAFLRGLAGIAPAIAGRLDVDGEPLAGRPHERFLAAGIHYLPAARLEEGLFGGLSLLDHVRLAFPDRRREAAAIFRDRCVGRFRLTDTPNAPAASLSGGNQQRLLLSLIPDATRLLLADNPTRGLDAASIAQIWDHFRDRAAAGAAVVFFSEDLDELLAHAGRVIVFYNRAVAADLPSGPFDAGRVGDLMTGRSVPAPSPSVEAA</sequence>
<keyword evidence="1" id="KW-0547">Nucleotide-binding</keyword>
<gene>
    <name evidence="4" type="ORF">DesU5LDRAFT_0828</name>
</gene>